<name>A0ABW7ELZ6_9BURK</name>
<organism evidence="1 2">
    <name type="scientific">Pelomonas dachongensis</name>
    <dbReference type="NCBI Taxonomy" id="3299029"/>
    <lineage>
        <taxon>Bacteria</taxon>
        <taxon>Pseudomonadati</taxon>
        <taxon>Pseudomonadota</taxon>
        <taxon>Betaproteobacteria</taxon>
        <taxon>Burkholderiales</taxon>
        <taxon>Sphaerotilaceae</taxon>
        <taxon>Roseateles</taxon>
    </lineage>
</organism>
<sequence length="321" mass="35041">MSPLRSSWLGRAGVALVLGGVVLLGWRMWRPAVTPVATAAAADVPAVATVAAHAASAALELPLAGADELLAEVDRRDWLVRRWREQPAVVVIQFPSLLAQGQALNRAAALLEKGRGSRERVLHDAQLRALEAASGDNMASFFLGHDYRAEGLARFFSLAQAQSVELNGGEQRLLDLLLRIGLITARPGASAGYAGDADAALVSFSAPQGDDPYTPPDESMDAVRRASVLHHELSHGRFFADAAYREHCWRFWRERLTEAQRETWRRYLDATGYDRGNEELMVNEAQALLMHTPDTRDFNAASLGIAPQDLAAQAARFSPQR</sequence>
<protein>
    <recommendedName>
        <fullName evidence="3">DUF1570 domain-containing protein</fullName>
    </recommendedName>
</protein>
<accession>A0ABW7ELZ6</accession>
<comment type="caution">
    <text evidence="1">The sequence shown here is derived from an EMBL/GenBank/DDBJ whole genome shotgun (WGS) entry which is preliminary data.</text>
</comment>
<gene>
    <name evidence="1" type="ORF">ACG02S_07165</name>
</gene>
<dbReference type="RefSeq" id="WP_394469756.1">
    <property type="nucleotide sequence ID" value="NZ_JBIGHY010000002.1"/>
</dbReference>
<keyword evidence="2" id="KW-1185">Reference proteome</keyword>
<proteinExistence type="predicted"/>
<reference evidence="1 2" key="1">
    <citation type="submission" date="2024-09" db="EMBL/GenBank/DDBJ databases">
        <title>Novel species of the genus Pelomonas and Roseateles isolated from streams.</title>
        <authorList>
            <person name="Lu H."/>
        </authorList>
    </citation>
    <scope>NUCLEOTIDE SEQUENCE [LARGE SCALE GENOMIC DNA]</scope>
    <source>
        <strain evidence="1 2">DC23W</strain>
    </source>
</reference>
<evidence type="ECO:0008006" key="3">
    <source>
        <dbReference type="Google" id="ProtNLM"/>
    </source>
</evidence>
<evidence type="ECO:0000313" key="1">
    <source>
        <dbReference type="EMBL" id="MFG6413678.1"/>
    </source>
</evidence>
<dbReference type="Proteomes" id="UP001606300">
    <property type="component" value="Unassembled WGS sequence"/>
</dbReference>
<dbReference type="EMBL" id="JBIGHY010000002">
    <property type="protein sequence ID" value="MFG6413678.1"/>
    <property type="molecule type" value="Genomic_DNA"/>
</dbReference>
<evidence type="ECO:0000313" key="2">
    <source>
        <dbReference type="Proteomes" id="UP001606300"/>
    </source>
</evidence>